<dbReference type="RefSeq" id="WP_114916738.1">
    <property type="nucleotide sequence ID" value="NZ_CP024848.1"/>
</dbReference>
<dbReference type="InterPro" id="IPR024562">
    <property type="entry name" value="YqhG"/>
</dbReference>
<reference evidence="3" key="1">
    <citation type="submission" date="2017-11" db="EMBL/GenBank/DDBJ databases">
        <authorList>
            <person name="Zhu W."/>
        </authorList>
    </citation>
    <scope>NUCLEOTIDE SEQUENCE [LARGE SCALE GENOMIC DNA]</scope>
    <source>
        <strain evidence="3">160</strain>
    </source>
</reference>
<protein>
    <submittedName>
        <fullName evidence="2">Uncharacterized protein</fullName>
    </submittedName>
</protein>
<dbReference type="Pfam" id="PF11079">
    <property type="entry name" value="YqhG"/>
    <property type="match status" value="1"/>
</dbReference>
<evidence type="ECO:0000313" key="3">
    <source>
        <dbReference type="Proteomes" id="UP000253908"/>
    </source>
</evidence>
<keyword evidence="3" id="KW-1185">Reference proteome</keyword>
<evidence type="ECO:0000313" key="2">
    <source>
        <dbReference type="EMBL" id="AXI09449.1"/>
    </source>
</evidence>
<dbReference type="OrthoDB" id="2433584at2"/>
<feature type="coiled-coil region" evidence="1">
    <location>
        <begin position="204"/>
        <end position="237"/>
    </location>
</feature>
<dbReference type="EMBL" id="CP024848">
    <property type="protein sequence ID" value="AXI09449.1"/>
    <property type="molecule type" value="Genomic_DNA"/>
</dbReference>
<evidence type="ECO:0000256" key="1">
    <source>
        <dbReference type="SAM" id="Coils"/>
    </source>
</evidence>
<name>A0A345PHG9_9BACI</name>
<accession>A0A345PHG9</accession>
<organism evidence="2 3">
    <name type="scientific">Oceanobacillus zhaokaii</name>
    <dbReference type="NCBI Taxonomy" id="2052660"/>
    <lineage>
        <taxon>Bacteria</taxon>
        <taxon>Bacillati</taxon>
        <taxon>Bacillota</taxon>
        <taxon>Bacilli</taxon>
        <taxon>Bacillales</taxon>
        <taxon>Bacillaceae</taxon>
        <taxon>Oceanobacillus</taxon>
    </lineage>
</organism>
<dbReference type="KEGG" id="ocn:CUC15_11175"/>
<proteinExistence type="predicted"/>
<gene>
    <name evidence="2" type="ORF">CUC15_11175</name>
</gene>
<dbReference type="Proteomes" id="UP000253908">
    <property type="component" value="Chromosome"/>
</dbReference>
<keyword evidence="1" id="KW-0175">Coiled coil</keyword>
<sequence length="256" mass="30277">MAITNLNHFLQNYFIAHSCEILDNRDGILTIQLTEEMDLALMNRPFYWHYVKKMGNTGQPFQLTLITNPEKRTEKGDWIHFGSPRLQQIMNHLQENERFTKLFQTIDTSKNTPLYPWLVLNIKISYRGKQKKDDVLSIGLQLVNGKMRLDMMNYLESIPLQSMISDYCFTISPLIKLKSGYLRIESLVLNYLEDQPKDWAKESIIALNEELETLDHFYEELEENEQMEKERNEIKERYKPNITCHVINGGIFYLSE</sequence>
<dbReference type="AlphaFoldDB" id="A0A345PHG9"/>